<dbReference type="Pfam" id="PF00852">
    <property type="entry name" value="Glyco_transf_10"/>
    <property type="match status" value="1"/>
</dbReference>
<evidence type="ECO:0000256" key="3">
    <source>
        <dbReference type="ARBA" id="ARBA00022679"/>
    </source>
</evidence>
<dbReference type="SUPFAM" id="SSF53756">
    <property type="entry name" value="UDP-Glycosyltransferase/glycogen phosphorylase"/>
    <property type="match status" value="1"/>
</dbReference>
<name>A0A7M1AYJ2_9BACT</name>
<keyword evidence="6" id="KW-1185">Reference proteome</keyword>
<feature type="domain" description="Fucosyltransferase C-terminal" evidence="4">
    <location>
        <begin position="210"/>
        <end position="314"/>
    </location>
</feature>
<gene>
    <name evidence="5" type="ORF">FJR03_06775</name>
</gene>
<dbReference type="Proteomes" id="UP000593910">
    <property type="component" value="Chromosome"/>
</dbReference>
<dbReference type="KEGG" id="smax:FJR03_06775"/>
<evidence type="ECO:0000313" key="5">
    <source>
        <dbReference type="EMBL" id="QOP41462.1"/>
    </source>
</evidence>
<dbReference type="GO" id="GO:0008417">
    <property type="term" value="F:fucosyltransferase activity"/>
    <property type="evidence" value="ECO:0007669"/>
    <property type="project" value="InterPro"/>
</dbReference>
<dbReference type="InterPro" id="IPR038577">
    <property type="entry name" value="GT10-like_C_sf"/>
</dbReference>
<dbReference type="EMBL" id="CP041165">
    <property type="protein sequence ID" value="QOP41462.1"/>
    <property type="molecule type" value="Genomic_DNA"/>
</dbReference>
<comment type="similarity">
    <text evidence="1">Belongs to the glycosyltransferase 10 family.</text>
</comment>
<sequence length="341" mass="41045">MKKACIVVPSYQQKNVIFDKDNEQNRDNIFNKYIELRKELRKYNFDLSTNDINSIEDSELIFYFDMPNRLPDNDKVKNSYLVLRESEIIRSDNYIKDKHKYFSKIFTWHDELVDDIKYFKLNFSHLFPKNINKNLSKKEKLCTLIAGNKKVSHPLELYSKRVEAIRWFEKNHPNDFDLYGIGWDKYRFSGPIFIRAFNRIPYFPELFAKITGQSYRSYKGTVDNKKETMEKYRFSICYENAKDIPGYITEKIFDSFFAGCVPVYWGANNILDYVPKECFIDFRDFTSYEELYKFIKNMSNEEYMRYLENIEKYLNSEKSFQFQGKGFAQKISSVLFEEKLK</sequence>
<protein>
    <recommendedName>
        <fullName evidence="4">Fucosyltransferase C-terminal domain-containing protein</fullName>
    </recommendedName>
</protein>
<dbReference type="GO" id="GO:0016020">
    <property type="term" value="C:membrane"/>
    <property type="evidence" value="ECO:0007669"/>
    <property type="project" value="InterPro"/>
</dbReference>
<reference evidence="5 6" key="1">
    <citation type="submission" date="2019-06" db="EMBL/GenBank/DDBJ databases">
        <title>Sulfurimonas gotlandica sp. nov., a chemoautotrophic and psychrotolerant epsilonproteobacterium isolated from a pelagic redoxcline, and an emended description of the genus Sulfurimonas.</title>
        <authorList>
            <person name="Wang S."/>
            <person name="Jiang L."/>
            <person name="Shao Z."/>
        </authorList>
    </citation>
    <scope>NUCLEOTIDE SEQUENCE [LARGE SCALE GENOMIC DNA]</scope>
    <source>
        <strain evidence="5 6">B2</strain>
    </source>
</reference>
<accession>A0A7M1AYJ2</accession>
<keyword evidence="3" id="KW-0808">Transferase</keyword>
<keyword evidence="2" id="KW-0328">Glycosyltransferase</keyword>
<dbReference type="RefSeq" id="WP_193112777.1">
    <property type="nucleotide sequence ID" value="NZ_CP041165.1"/>
</dbReference>
<dbReference type="AlphaFoldDB" id="A0A7M1AYJ2"/>
<dbReference type="PANTHER" id="PTHR11929:SF194">
    <property type="entry name" value="ALPHA-(1,3)-FUCOSYLTRANSFERASE 10"/>
    <property type="match status" value="1"/>
</dbReference>
<dbReference type="InterPro" id="IPR001503">
    <property type="entry name" value="Glyco_trans_10"/>
</dbReference>
<dbReference type="Gene3D" id="3.40.50.11660">
    <property type="entry name" value="Glycosyl transferase family 10, C-terminal domain"/>
    <property type="match status" value="1"/>
</dbReference>
<organism evidence="5 6">
    <name type="scientific">Sulfurimonas marina</name>
    <dbReference type="NCBI Taxonomy" id="2590551"/>
    <lineage>
        <taxon>Bacteria</taxon>
        <taxon>Pseudomonadati</taxon>
        <taxon>Campylobacterota</taxon>
        <taxon>Epsilonproteobacteria</taxon>
        <taxon>Campylobacterales</taxon>
        <taxon>Sulfurimonadaceae</taxon>
        <taxon>Sulfurimonas</taxon>
    </lineage>
</organism>
<evidence type="ECO:0000256" key="1">
    <source>
        <dbReference type="ARBA" id="ARBA00008919"/>
    </source>
</evidence>
<proteinExistence type="inferred from homology"/>
<evidence type="ECO:0000259" key="4">
    <source>
        <dbReference type="Pfam" id="PF00852"/>
    </source>
</evidence>
<dbReference type="PANTHER" id="PTHR11929">
    <property type="entry name" value="ALPHA- 1,3 -FUCOSYLTRANSFERASE"/>
    <property type="match status" value="1"/>
</dbReference>
<evidence type="ECO:0000256" key="2">
    <source>
        <dbReference type="ARBA" id="ARBA00022676"/>
    </source>
</evidence>
<evidence type="ECO:0000313" key="6">
    <source>
        <dbReference type="Proteomes" id="UP000593910"/>
    </source>
</evidence>
<dbReference type="InterPro" id="IPR055270">
    <property type="entry name" value="Glyco_tran_10_C"/>
</dbReference>